<feature type="transmembrane region" description="Helical" evidence="7">
    <location>
        <begin position="171"/>
        <end position="193"/>
    </location>
</feature>
<dbReference type="InParanoid" id="W3X506"/>
<name>W3X506_PESFW</name>
<evidence type="ECO:0000259" key="8">
    <source>
        <dbReference type="Pfam" id="PF20684"/>
    </source>
</evidence>
<dbReference type="GeneID" id="19272783"/>
<keyword evidence="10" id="KW-1185">Reference proteome</keyword>
<evidence type="ECO:0000256" key="6">
    <source>
        <dbReference type="SAM" id="MobiDB-lite"/>
    </source>
</evidence>
<dbReference type="AlphaFoldDB" id="W3X506"/>
<feature type="domain" description="Rhodopsin" evidence="8">
    <location>
        <begin position="27"/>
        <end position="267"/>
    </location>
</feature>
<dbReference type="PANTHER" id="PTHR33048:SF155">
    <property type="entry name" value="INTEGRAL MEMBRANE PROTEIN"/>
    <property type="match status" value="1"/>
</dbReference>
<evidence type="ECO:0000256" key="1">
    <source>
        <dbReference type="ARBA" id="ARBA00004141"/>
    </source>
</evidence>
<dbReference type="GO" id="GO:0016020">
    <property type="term" value="C:membrane"/>
    <property type="evidence" value="ECO:0007669"/>
    <property type="project" value="UniProtKB-SubCell"/>
</dbReference>
<evidence type="ECO:0000256" key="3">
    <source>
        <dbReference type="ARBA" id="ARBA00022989"/>
    </source>
</evidence>
<dbReference type="eggNOG" id="ENOG502SHVM">
    <property type="taxonomic scope" value="Eukaryota"/>
</dbReference>
<evidence type="ECO:0000256" key="5">
    <source>
        <dbReference type="ARBA" id="ARBA00038359"/>
    </source>
</evidence>
<dbReference type="OrthoDB" id="3923077at2759"/>
<feature type="transmembrane region" description="Helical" evidence="7">
    <location>
        <begin position="121"/>
        <end position="142"/>
    </location>
</feature>
<dbReference type="OMA" id="WATYDIF"/>
<feature type="transmembrane region" description="Helical" evidence="7">
    <location>
        <begin position="242"/>
        <end position="262"/>
    </location>
</feature>
<feature type="transmembrane region" description="Helical" evidence="7">
    <location>
        <begin position="43"/>
        <end position="68"/>
    </location>
</feature>
<keyword evidence="4 7" id="KW-0472">Membrane</keyword>
<evidence type="ECO:0000256" key="2">
    <source>
        <dbReference type="ARBA" id="ARBA00022692"/>
    </source>
</evidence>
<evidence type="ECO:0000313" key="9">
    <source>
        <dbReference type="EMBL" id="ETS80241.1"/>
    </source>
</evidence>
<evidence type="ECO:0000313" key="10">
    <source>
        <dbReference type="Proteomes" id="UP000030651"/>
    </source>
</evidence>
<dbReference type="InterPro" id="IPR052337">
    <property type="entry name" value="SAT4-like"/>
</dbReference>
<sequence length="366" mass="40233">MATEDRGPELLAIIWVFTALAIITVTLKVITRAHILRGLTWDDFFILISLVLIVICTSIFTYDVAIGMGKHAIDIPTERLSLVMKVNFIGNPFGIMAYSFPNISVAILVNHVLPPNRLRAGALYLLAISQCVIAGISCVLLFTQCTPTESLWNPTVPHTCLAAGTVSRYSYFVGAYTALTDIILGVVPSLAFWGLKLPTKTKVGLCFLMLCTLFAAICAIVKTTKLNELDDLTDFTYGSVDLIIWAIVEANVIIIAACMPTLRPFFHHAFKREPASEGRGLFRSLFSGRLSSKKSLIRSSNNDQNSYYGQHEMSGNQNSIHVTKNSDAAPRRSNDSETAIWRTTDITHSVTHIDDGPRKGTTSTMV</sequence>
<feature type="transmembrane region" description="Helical" evidence="7">
    <location>
        <begin position="205"/>
        <end position="222"/>
    </location>
</feature>
<dbReference type="PANTHER" id="PTHR33048">
    <property type="entry name" value="PTH11-LIKE INTEGRAL MEMBRANE PROTEIN (AFU_ORTHOLOGUE AFUA_5G11245)"/>
    <property type="match status" value="1"/>
</dbReference>
<keyword evidence="2 7" id="KW-0812">Transmembrane</keyword>
<feature type="transmembrane region" description="Helical" evidence="7">
    <location>
        <begin position="12"/>
        <end position="31"/>
    </location>
</feature>
<protein>
    <recommendedName>
        <fullName evidence="8">Rhodopsin domain-containing protein</fullName>
    </recommendedName>
</protein>
<keyword evidence="3 7" id="KW-1133">Transmembrane helix</keyword>
<proteinExistence type="inferred from homology"/>
<dbReference type="InterPro" id="IPR049326">
    <property type="entry name" value="Rhodopsin_dom_fungi"/>
</dbReference>
<dbReference type="EMBL" id="KI912113">
    <property type="protein sequence ID" value="ETS80241.1"/>
    <property type="molecule type" value="Genomic_DNA"/>
</dbReference>
<evidence type="ECO:0000256" key="4">
    <source>
        <dbReference type="ARBA" id="ARBA00023136"/>
    </source>
</evidence>
<feature type="compositionally biased region" description="Polar residues" evidence="6">
    <location>
        <begin position="307"/>
        <end position="326"/>
    </location>
</feature>
<feature type="region of interest" description="Disordered" evidence="6">
    <location>
        <begin position="307"/>
        <end position="341"/>
    </location>
</feature>
<gene>
    <name evidence="9" type="ORF">PFICI_07770</name>
</gene>
<feature type="transmembrane region" description="Helical" evidence="7">
    <location>
        <begin position="88"/>
        <end position="109"/>
    </location>
</feature>
<dbReference type="HOGENOM" id="CLU_028200_3_0_1"/>
<dbReference type="Pfam" id="PF20684">
    <property type="entry name" value="Fung_rhodopsin"/>
    <property type="match status" value="1"/>
</dbReference>
<comment type="subcellular location">
    <subcellularLocation>
        <location evidence="1">Membrane</location>
        <topology evidence="1">Multi-pass membrane protein</topology>
    </subcellularLocation>
</comment>
<dbReference type="Proteomes" id="UP000030651">
    <property type="component" value="Unassembled WGS sequence"/>
</dbReference>
<dbReference type="RefSeq" id="XP_007834542.1">
    <property type="nucleotide sequence ID" value="XM_007836351.1"/>
</dbReference>
<evidence type="ECO:0000256" key="7">
    <source>
        <dbReference type="SAM" id="Phobius"/>
    </source>
</evidence>
<accession>W3X506</accession>
<comment type="similarity">
    <text evidence="5">Belongs to the SAT4 family.</text>
</comment>
<reference evidence="10" key="1">
    <citation type="journal article" date="2015" name="BMC Genomics">
        <title>Genomic and transcriptomic analysis of the endophytic fungus Pestalotiopsis fici reveals its lifestyle and high potential for synthesis of natural products.</title>
        <authorList>
            <person name="Wang X."/>
            <person name="Zhang X."/>
            <person name="Liu L."/>
            <person name="Xiang M."/>
            <person name="Wang W."/>
            <person name="Sun X."/>
            <person name="Che Y."/>
            <person name="Guo L."/>
            <person name="Liu G."/>
            <person name="Guo L."/>
            <person name="Wang C."/>
            <person name="Yin W.B."/>
            <person name="Stadler M."/>
            <person name="Zhang X."/>
            <person name="Liu X."/>
        </authorList>
    </citation>
    <scope>NUCLEOTIDE SEQUENCE [LARGE SCALE GENOMIC DNA]</scope>
    <source>
        <strain evidence="10">W106-1 / CGMCC3.15140</strain>
    </source>
</reference>
<organism evidence="9 10">
    <name type="scientific">Pestalotiopsis fici (strain W106-1 / CGMCC3.15140)</name>
    <dbReference type="NCBI Taxonomy" id="1229662"/>
    <lineage>
        <taxon>Eukaryota</taxon>
        <taxon>Fungi</taxon>
        <taxon>Dikarya</taxon>
        <taxon>Ascomycota</taxon>
        <taxon>Pezizomycotina</taxon>
        <taxon>Sordariomycetes</taxon>
        <taxon>Xylariomycetidae</taxon>
        <taxon>Amphisphaeriales</taxon>
        <taxon>Sporocadaceae</taxon>
        <taxon>Pestalotiopsis</taxon>
    </lineage>
</organism>
<dbReference type="KEGG" id="pfy:PFICI_07770"/>